<dbReference type="PANTHER" id="PTHR42774">
    <property type="entry name" value="PHOSPHOTRANSFERASE SYSTEM TRANSPORT PROTEIN"/>
    <property type="match status" value="1"/>
</dbReference>
<dbReference type="KEGG" id="hazt:108671300"/>
<dbReference type="AlphaFoldDB" id="A0A8B7NKV8"/>
<dbReference type="SUPFAM" id="SSF53613">
    <property type="entry name" value="Ribokinase-like"/>
    <property type="match status" value="1"/>
</dbReference>
<evidence type="ECO:0000313" key="4">
    <source>
        <dbReference type="RefSeq" id="XP_018014299.1"/>
    </source>
</evidence>
<sequence length="321" mass="34835">MSENTCILCVGLLCLDIVSECEQFPKEDDKVGTTTLPNRCVSQKWQRGGNASNTSTVLALLGDTPTLACTLANSPEKQFLVTDMAKYGIKEDGVVYHDGVACPSSVVICSLASGSRTIIHSNQNLPELSVEDFKSLPLHTFSWVHFEGRNLSNVLMMQQMLRRAYPSAKISSELEKVRPDMDLLTLNSDVIFVSKDYARHLGYEDMKTAAQDIAQKAATGRNLDVNRCRTVIVPWGEDGASGYSEEEGLVSCEASVPQGGVVETLAAGDTFIGAALHALSRGKSLKTTLEFSCRVAGLKVGLKGYEAFGEALRKCAWVKEL</sequence>
<reference evidence="4" key="1">
    <citation type="submission" date="2025-08" db="UniProtKB">
        <authorList>
            <consortium name="RefSeq"/>
        </authorList>
    </citation>
    <scope>IDENTIFICATION</scope>
    <source>
        <tissue evidence="4">Whole organism</tissue>
    </source>
</reference>
<organism evidence="3 4">
    <name type="scientific">Hyalella azteca</name>
    <name type="common">Amphipod</name>
    <dbReference type="NCBI Taxonomy" id="294128"/>
    <lineage>
        <taxon>Eukaryota</taxon>
        <taxon>Metazoa</taxon>
        <taxon>Ecdysozoa</taxon>
        <taxon>Arthropoda</taxon>
        <taxon>Crustacea</taxon>
        <taxon>Multicrustacea</taxon>
        <taxon>Malacostraca</taxon>
        <taxon>Eumalacostraca</taxon>
        <taxon>Peracarida</taxon>
        <taxon>Amphipoda</taxon>
        <taxon>Senticaudata</taxon>
        <taxon>Talitrida</taxon>
        <taxon>Talitroidea</taxon>
        <taxon>Hyalellidae</taxon>
        <taxon>Hyalella</taxon>
    </lineage>
</organism>
<dbReference type="RefSeq" id="XP_018014299.1">
    <property type="nucleotide sequence ID" value="XM_018158810.2"/>
</dbReference>
<evidence type="ECO:0000313" key="3">
    <source>
        <dbReference type="Proteomes" id="UP000694843"/>
    </source>
</evidence>
<accession>A0A8B7NKV8</accession>
<keyword evidence="1" id="KW-0732">Signal</keyword>
<feature type="domain" description="Carbohydrate kinase PfkB" evidence="2">
    <location>
        <begin position="7"/>
        <end position="304"/>
    </location>
</feature>
<dbReference type="Gene3D" id="3.40.1190.20">
    <property type="match status" value="1"/>
</dbReference>
<dbReference type="GO" id="GO:0006796">
    <property type="term" value="P:phosphate-containing compound metabolic process"/>
    <property type="evidence" value="ECO:0007669"/>
    <property type="project" value="UniProtKB-ARBA"/>
</dbReference>
<dbReference type="OrthoDB" id="204058at2759"/>
<gene>
    <name evidence="4" type="primary">LOC108671300</name>
</gene>
<proteinExistence type="predicted"/>
<protein>
    <submittedName>
        <fullName evidence="4">Ketohexokinase-like isoform X1</fullName>
    </submittedName>
</protein>
<evidence type="ECO:0000259" key="2">
    <source>
        <dbReference type="Pfam" id="PF00294"/>
    </source>
</evidence>
<evidence type="ECO:0000256" key="1">
    <source>
        <dbReference type="SAM" id="SignalP"/>
    </source>
</evidence>
<dbReference type="InterPro" id="IPR029056">
    <property type="entry name" value="Ribokinase-like"/>
</dbReference>
<dbReference type="InterPro" id="IPR052562">
    <property type="entry name" value="Ketohexokinase-related"/>
</dbReference>
<dbReference type="Proteomes" id="UP000694843">
    <property type="component" value="Unplaced"/>
</dbReference>
<dbReference type="OMA" id="GCTEVDY"/>
<feature type="signal peptide" evidence="1">
    <location>
        <begin position="1"/>
        <end position="21"/>
    </location>
</feature>
<dbReference type="InterPro" id="IPR011611">
    <property type="entry name" value="PfkB_dom"/>
</dbReference>
<dbReference type="PANTHER" id="PTHR42774:SF3">
    <property type="entry name" value="KETOHEXOKINASE"/>
    <property type="match status" value="1"/>
</dbReference>
<dbReference type="GeneID" id="108671300"/>
<name>A0A8B7NKV8_HYAAZ</name>
<keyword evidence="3" id="KW-1185">Reference proteome</keyword>
<dbReference type="Pfam" id="PF00294">
    <property type="entry name" value="PfkB"/>
    <property type="match status" value="1"/>
</dbReference>
<feature type="chain" id="PRO_5034907160" evidence="1">
    <location>
        <begin position="22"/>
        <end position="321"/>
    </location>
</feature>